<dbReference type="Proteomes" id="UP000057213">
    <property type="component" value="Chromosome"/>
</dbReference>
<dbReference type="KEGG" id="banc:PU02_1223"/>
<reference evidence="1 2" key="1">
    <citation type="journal article" date="2015" name="Genome Announc.">
        <title>Complete Genome Sequence of Bartonella ancashensis Strain 20.00, Isolated from the Blood of a Patient with Verruga Peruana.</title>
        <authorList>
            <person name="Hang J."/>
            <person name="Mullins K.E."/>
            <person name="Clifford R.J."/>
            <person name="Onmus-Leone F."/>
            <person name="Yang Y."/>
            <person name="Jiang J."/>
            <person name="Leguia M."/>
            <person name="Kasper M.R."/>
            <person name="Maguina C."/>
            <person name="Lesho E.P."/>
            <person name="Jarman R.G."/>
            <person name="Richards A.L."/>
            <person name="Blazes D."/>
        </authorList>
    </citation>
    <scope>NUCLEOTIDE SEQUENCE [LARGE SCALE GENOMIC DNA]</scope>
    <source>
        <strain evidence="1 2">20.00</strain>
    </source>
</reference>
<accession>A0A0M4M4E9</accession>
<proteinExistence type="predicted"/>
<gene>
    <name evidence="1" type="ORF">PU02_1223</name>
</gene>
<evidence type="ECO:0000313" key="1">
    <source>
        <dbReference type="EMBL" id="ALE04037.1"/>
    </source>
</evidence>
<sequence>MSTSPVVISFSFEDKRLLSDLSAKSETTTKIKNKKKIILIKKRIMAVRYIAMTNK</sequence>
<protein>
    <submittedName>
        <fullName evidence="1">Uncharacterized protein</fullName>
    </submittedName>
</protein>
<dbReference type="AlphaFoldDB" id="A0A0M4M4E9"/>
<keyword evidence="2" id="KW-1185">Reference proteome</keyword>
<evidence type="ECO:0000313" key="2">
    <source>
        <dbReference type="Proteomes" id="UP000057213"/>
    </source>
</evidence>
<dbReference type="EMBL" id="CP010401">
    <property type="protein sequence ID" value="ALE04037.1"/>
    <property type="molecule type" value="Genomic_DNA"/>
</dbReference>
<name>A0A0M4M4E9_9HYPH</name>
<organism evidence="1 2">
    <name type="scientific">Bartonella ancashensis</name>
    <dbReference type="NCBI Taxonomy" id="1318743"/>
    <lineage>
        <taxon>Bacteria</taxon>
        <taxon>Pseudomonadati</taxon>
        <taxon>Pseudomonadota</taxon>
        <taxon>Alphaproteobacteria</taxon>
        <taxon>Hyphomicrobiales</taxon>
        <taxon>Bartonellaceae</taxon>
        <taxon>Bartonella</taxon>
    </lineage>
</organism>